<organism evidence="1 2">
    <name type="scientific">Lithospermum erythrorhizon</name>
    <name type="common">Purple gromwell</name>
    <name type="synonym">Lithospermum officinale var. erythrorhizon</name>
    <dbReference type="NCBI Taxonomy" id="34254"/>
    <lineage>
        <taxon>Eukaryota</taxon>
        <taxon>Viridiplantae</taxon>
        <taxon>Streptophyta</taxon>
        <taxon>Embryophyta</taxon>
        <taxon>Tracheophyta</taxon>
        <taxon>Spermatophyta</taxon>
        <taxon>Magnoliopsida</taxon>
        <taxon>eudicotyledons</taxon>
        <taxon>Gunneridae</taxon>
        <taxon>Pentapetalae</taxon>
        <taxon>asterids</taxon>
        <taxon>lamiids</taxon>
        <taxon>Boraginales</taxon>
        <taxon>Boraginaceae</taxon>
        <taxon>Boraginoideae</taxon>
        <taxon>Lithospermeae</taxon>
        <taxon>Lithospermum</taxon>
    </lineage>
</organism>
<evidence type="ECO:0000313" key="2">
    <source>
        <dbReference type="Proteomes" id="UP001454036"/>
    </source>
</evidence>
<evidence type="ECO:0000313" key="1">
    <source>
        <dbReference type="EMBL" id="GAA0159090.1"/>
    </source>
</evidence>
<proteinExistence type="predicted"/>
<gene>
    <name evidence="1" type="ORF">LIER_15957</name>
</gene>
<reference evidence="1 2" key="1">
    <citation type="submission" date="2024-01" db="EMBL/GenBank/DDBJ databases">
        <title>The complete chloroplast genome sequence of Lithospermum erythrorhizon: insights into the phylogenetic relationship among Boraginaceae species and the maternal lineages of purple gromwells.</title>
        <authorList>
            <person name="Okada T."/>
            <person name="Watanabe K."/>
        </authorList>
    </citation>
    <scope>NUCLEOTIDE SEQUENCE [LARGE SCALE GENOMIC DNA]</scope>
</reference>
<accession>A0AAV3Q6E7</accession>
<dbReference type="EMBL" id="BAABME010003519">
    <property type="protein sequence ID" value="GAA0159090.1"/>
    <property type="molecule type" value="Genomic_DNA"/>
</dbReference>
<comment type="caution">
    <text evidence="1">The sequence shown here is derived from an EMBL/GenBank/DDBJ whole genome shotgun (WGS) entry which is preliminary data.</text>
</comment>
<dbReference type="Proteomes" id="UP001454036">
    <property type="component" value="Unassembled WGS sequence"/>
</dbReference>
<sequence length="109" mass="12857">MFFQCPFAAAVWRKVLVYLGEYHDPQNWIAEARWIASKGLGKGFKGRLRRLCITTMVYHVWRVRNDVVFNKGIMEIGHVVATCIHNIKSKVDSWRNIKRNRTNYKTCIE</sequence>
<name>A0AAV3Q6E7_LITER</name>
<keyword evidence="2" id="KW-1185">Reference proteome</keyword>
<protein>
    <submittedName>
        <fullName evidence="1">Uncharacterized protein</fullName>
    </submittedName>
</protein>
<dbReference type="AlphaFoldDB" id="A0AAV3Q6E7"/>